<feature type="transmembrane region" description="Helical" evidence="1">
    <location>
        <begin position="80"/>
        <end position="97"/>
    </location>
</feature>
<dbReference type="Proteomes" id="UP001303473">
    <property type="component" value="Unassembled WGS sequence"/>
</dbReference>
<organism evidence="2 3">
    <name type="scientific">Diplogelasinospora grovesii</name>
    <dbReference type="NCBI Taxonomy" id="303347"/>
    <lineage>
        <taxon>Eukaryota</taxon>
        <taxon>Fungi</taxon>
        <taxon>Dikarya</taxon>
        <taxon>Ascomycota</taxon>
        <taxon>Pezizomycotina</taxon>
        <taxon>Sordariomycetes</taxon>
        <taxon>Sordariomycetidae</taxon>
        <taxon>Sordariales</taxon>
        <taxon>Diplogelasinosporaceae</taxon>
        <taxon>Diplogelasinospora</taxon>
    </lineage>
</organism>
<dbReference type="AlphaFoldDB" id="A0AAN6N3T2"/>
<keyword evidence="3" id="KW-1185">Reference proteome</keyword>
<keyword evidence="1" id="KW-0472">Membrane</keyword>
<keyword evidence="1" id="KW-1133">Transmembrane helix</keyword>
<reference evidence="3" key="1">
    <citation type="journal article" date="2023" name="Mol. Phylogenet. Evol.">
        <title>Genome-scale phylogeny and comparative genomics of the fungal order Sordariales.</title>
        <authorList>
            <person name="Hensen N."/>
            <person name="Bonometti L."/>
            <person name="Westerberg I."/>
            <person name="Brannstrom I.O."/>
            <person name="Guillou S."/>
            <person name="Cros-Aarteil S."/>
            <person name="Calhoun S."/>
            <person name="Haridas S."/>
            <person name="Kuo A."/>
            <person name="Mondo S."/>
            <person name="Pangilinan J."/>
            <person name="Riley R."/>
            <person name="LaButti K."/>
            <person name="Andreopoulos B."/>
            <person name="Lipzen A."/>
            <person name="Chen C."/>
            <person name="Yan M."/>
            <person name="Daum C."/>
            <person name="Ng V."/>
            <person name="Clum A."/>
            <person name="Steindorff A."/>
            <person name="Ohm R.A."/>
            <person name="Martin F."/>
            <person name="Silar P."/>
            <person name="Natvig D.O."/>
            <person name="Lalanne C."/>
            <person name="Gautier V."/>
            <person name="Ament-Velasquez S.L."/>
            <person name="Kruys A."/>
            <person name="Hutchinson M.I."/>
            <person name="Powell A.J."/>
            <person name="Barry K."/>
            <person name="Miller A.N."/>
            <person name="Grigoriev I.V."/>
            <person name="Debuchy R."/>
            <person name="Gladieux P."/>
            <person name="Hiltunen Thoren M."/>
            <person name="Johannesson H."/>
        </authorList>
    </citation>
    <scope>NUCLEOTIDE SEQUENCE [LARGE SCALE GENOMIC DNA]</scope>
    <source>
        <strain evidence="3">CBS 340.73</strain>
    </source>
</reference>
<feature type="transmembrane region" description="Helical" evidence="1">
    <location>
        <begin position="12"/>
        <end position="34"/>
    </location>
</feature>
<accession>A0AAN6N3T2</accession>
<name>A0AAN6N3T2_9PEZI</name>
<proteinExistence type="predicted"/>
<gene>
    <name evidence="2" type="ORF">QBC46DRAFT_161770</name>
</gene>
<keyword evidence="1" id="KW-0812">Transmembrane</keyword>
<protein>
    <submittedName>
        <fullName evidence="2">Uncharacterized protein</fullName>
    </submittedName>
</protein>
<evidence type="ECO:0000256" key="1">
    <source>
        <dbReference type="SAM" id="Phobius"/>
    </source>
</evidence>
<dbReference type="EMBL" id="MU853825">
    <property type="protein sequence ID" value="KAK3938665.1"/>
    <property type="molecule type" value="Genomic_DNA"/>
</dbReference>
<evidence type="ECO:0000313" key="3">
    <source>
        <dbReference type="Proteomes" id="UP001303473"/>
    </source>
</evidence>
<evidence type="ECO:0000313" key="2">
    <source>
        <dbReference type="EMBL" id="KAK3938665.1"/>
    </source>
</evidence>
<sequence>MLGPVLLPVVRLTFTAWLFQHILLPYLFQLLSLFPWDALYKLLRAVFQGFLDNTIQPPPNFIMGCISIILPEPVVDKIQFVWAQILLYVGICLWKWYRSGENV</sequence>
<comment type="caution">
    <text evidence="2">The sequence shown here is derived from an EMBL/GenBank/DDBJ whole genome shotgun (WGS) entry which is preliminary data.</text>
</comment>